<comment type="subcellular location">
    <subcellularLocation>
        <location evidence="1">Membrane</location>
        <topology evidence="1">Multi-pass membrane protein</topology>
    </subcellularLocation>
</comment>
<dbReference type="PANTHER" id="PTHR23291">
    <property type="entry name" value="BAX INHIBITOR-RELATED"/>
    <property type="match status" value="1"/>
</dbReference>
<feature type="transmembrane region" description="Helical" evidence="5">
    <location>
        <begin position="48"/>
        <end position="68"/>
    </location>
</feature>
<comment type="similarity">
    <text evidence="5">Belongs to the BI1 family.</text>
</comment>
<dbReference type="Proteomes" id="UP000807342">
    <property type="component" value="Unassembled WGS sequence"/>
</dbReference>
<feature type="non-terminal residue" evidence="6">
    <location>
        <position position="1"/>
    </location>
</feature>
<name>A0A9P5XHV5_9AGAR</name>
<evidence type="ECO:0000256" key="3">
    <source>
        <dbReference type="ARBA" id="ARBA00022989"/>
    </source>
</evidence>
<dbReference type="AlphaFoldDB" id="A0A9P5XHV5"/>
<reference evidence="6" key="1">
    <citation type="submission" date="2020-11" db="EMBL/GenBank/DDBJ databases">
        <authorList>
            <consortium name="DOE Joint Genome Institute"/>
            <person name="Ahrendt S."/>
            <person name="Riley R."/>
            <person name="Andreopoulos W."/>
            <person name="Labutti K."/>
            <person name="Pangilinan J."/>
            <person name="Ruiz-Duenas F.J."/>
            <person name="Barrasa J.M."/>
            <person name="Sanchez-Garcia M."/>
            <person name="Camarero S."/>
            <person name="Miyauchi S."/>
            <person name="Serrano A."/>
            <person name="Linde D."/>
            <person name="Babiker R."/>
            <person name="Drula E."/>
            <person name="Ayuso-Fernandez I."/>
            <person name="Pacheco R."/>
            <person name="Padilla G."/>
            <person name="Ferreira P."/>
            <person name="Barriuso J."/>
            <person name="Kellner H."/>
            <person name="Castanera R."/>
            <person name="Alfaro M."/>
            <person name="Ramirez L."/>
            <person name="Pisabarro A.G."/>
            <person name="Kuo A."/>
            <person name="Tritt A."/>
            <person name="Lipzen A."/>
            <person name="He G."/>
            <person name="Yan M."/>
            <person name="Ng V."/>
            <person name="Cullen D."/>
            <person name="Martin F."/>
            <person name="Rosso M.-N."/>
            <person name="Henrissat B."/>
            <person name="Hibbett D."/>
            <person name="Martinez A.T."/>
            <person name="Grigoriev I.V."/>
        </authorList>
    </citation>
    <scope>NUCLEOTIDE SEQUENCE</scope>
    <source>
        <strain evidence="6">MF-IS2</strain>
    </source>
</reference>
<organism evidence="6 7">
    <name type="scientific">Macrolepiota fuliginosa MF-IS2</name>
    <dbReference type="NCBI Taxonomy" id="1400762"/>
    <lineage>
        <taxon>Eukaryota</taxon>
        <taxon>Fungi</taxon>
        <taxon>Dikarya</taxon>
        <taxon>Basidiomycota</taxon>
        <taxon>Agaricomycotina</taxon>
        <taxon>Agaricomycetes</taxon>
        <taxon>Agaricomycetidae</taxon>
        <taxon>Agaricales</taxon>
        <taxon>Agaricineae</taxon>
        <taxon>Agaricaceae</taxon>
        <taxon>Macrolepiota</taxon>
    </lineage>
</organism>
<evidence type="ECO:0000256" key="4">
    <source>
        <dbReference type="ARBA" id="ARBA00023136"/>
    </source>
</evidence>
<evidence type="ECO:0000256" key="2">
    <source>
        <dbReference type="ARBA" id="ARBA00022692"/>
    </source>
</evidence>
<comment type="caution">
    <text evidence="6">The sequence shown here is derived from an EMBL/GenBank/DDBJ whole genome shotgun (WGS) entry which is preliminary data.</text>
</comment>
<evidence type="ECO:0000313" key="7">
    <source>
        <dbReference type="Proteomes" id="UP000807342"/>
    </source>
</evidence>
<evidence type="ECO:0000256" key="5">
    <source>
        <dbReference type="RuleBase" id="RU004379"/>
    </source>
</evidence>
<feature type="non-terminal residue" evidence="6">
    <location>
        <position position="167"/>
    </location>
</feature>
<dbReference type="Pfam" id="PF01027">
    <property type="entry name" value="Bax1-I"/>
    <property type="match status" value="1"/>
</dbReference>
<evidence type="ECO:0000313" key="6">
    <source>
        <dbReference type="EMBL" id="KAF9450612.1"/>
    </source>
</evidence>
<dbReference type="InterPro" id="IPR006214">
    <property type="entry name" value="Bax_inhibitor_1-related"/>
</dbReference>
<keyword evidence="2 5" id="KW-0812">Transmembrane</keyword>
<feature type="transmembrane region" description="Helical" evidence="5">
    <location>
        <begin position="80"/>
        <end position="99"/>
    </location>
</feature>
<accession>A0A9P5XHV5</accession>
<gene>
    <name evidence="6" type="ORF">P691DRAFT_640457</name>
</gene>
<dbReference type="OrthoDB" id="7933078at2759"/>
<keyword evidence="3 5" id="KW-1133">Transmembrane helix</keyword>
<dbReference type="EMBL" id="MU151101">
    <property type="protein sequence ID" value="KAF9450612.1"/>
    <property type="molecule type" value="Genomic_DNA"/>
</dbReference>
<protein>
    <submittedName>
        <fullName evidence="6">Uncharacterized protein</fullName>
    </submittedName>
</protein>
<dbReference type="PANTHER" id="PTHR23291:SF50">
    <property type="entry name" value="PROTEIN LIFEGUARD 4"/>
    <property type="match status" value="1"/>
</dbReference>
<feature type="transmembrane region" description="Helical" evidence="5">
    <location>
        <begin position="106"/>
        <end position="129"/>
    </location>
</feature>
<proteinExistence type="inferred from homology"/>
<feature type="transmembrane region" description="Helical" evidence="5">
    <location>
        <begin position="135"/>
        <end position="153"/>
    </location>
</feature>
<comment type="caution">
    <text evidence="5">Lacks conserved residue(s) required for the propagation of feature annotation.</text>
</comment>
<dbReference type="GO" id="GO:0016020">
    <property type="term" value="C:membrane"/>
    <property type="evidence" value="ECO:0007669"/>
    <property type="project" value="UniProtKB-SubCell"/>
</dbReference>
<keyword evidence="7" id="KW-1185">Reference proteome</keyword>
<evidence type="ECO:0000256" key="1">
    <source>
        <dbReference type="ARBA" id="ARBA00004141"/>
    </source>
</evidence>
<keyword evidence="4 5" id="KW-0472">Membrane</keyword>
<sequence>LLTGSSDWVGPGGFYDPLATGESPDNFTYGVSVPESFTELRNTFVRKVYAILSCQIVATCFVGVVISQFPDAVFWIQTHAWSFCVPFLGTFISFGLLCWKRHSPPWNFILLSAFTLMEAFTFGVIVAFYDTISALQALLITLGVILFTPRSVLSHLRMGGFLFGRLI</sequence>